<dbReference type="AlphaFoldDB" id="A0A174CQ04"/>
<reference evidence="2 3" key="1">
    <citation type="submission" date="2015-09" db="EMBL/GenBank/DDBJ databases">
        <authorList>
            <consortium name="Pathogen Informatics"/>
        </authorList>
    </citation>
    <scope>NUCLEOTIDE SEQUENCE [LARGE SCALE GENOMIC DNA]</scope>
    <source>
        <strain evidence="2 3">2789STDY5608828</strain>
    </source>
</reference>
<proteinExistence type="predicted"/>
<name>A0A174CQ04_9FIRM</name>
<protein>
    <submittedName>
        <fullName evidence="2">Uncharacterized protein</fullName>
    </submittedName>
</protein>
<dbReference type="EMBL" id="CYYU01000039">
    <property type="protein sequence ID" value="CUO13898.1"/>
    <property type="molecule type" value="Genomic_DNA"/>
</dbReference>
<organism evidence="2 3">
    <name type="scientific">Mitsuokella jalaludinii</name>
    <dbReference type="NCBI Taxonomy" id="187979"/>
    <lineage>
        <taxon>Bacteria</taxon>
        <taxon>Bacillati</taxon>
        <taxon>Bacillota</taxon>
        <taxon>Negativicutes</taxon>
        <taxon>Selenomonadales</taxon>
        <taxon>Selenomonadaceae</taxon>
        <taxon>Mitsuokella</taxon>
    </lineage>
</organism>
<accession>A0A174CQ04</accession>
<dbReference type="Proteomes" id="UP000095546">
    <property type="component" value="Unassembled WGS sequence"/>
</dbReference>
<feature type="transmembrane region" description="Helical" evidence="1">
    <location>
        <begin position="454"/>
        <end position="481"/>
    </location>
</feature>
<sequence length="604" mass="67187">MDVVVPQDVALAVERRLVVVLADVVCLRQFIIVGRTVVAIVDDNVVLVAIDERRVGRHIARICLDRAIDRLDALARDREVGLLDRRALVEREGARVFETVVLLVLCAEAVERDNRVIGILGCILGDDAFRVARQCARTRDRQVACTVTVDARKDCLTEICFRAVDRRIRCVRDEVVDVVFRDVQRRDRCRAFEVRDVVVRQAVGTFAREVVVADFLRPLTARAVKRCIVRIVHATECRIQSLLRVAIRDAGCIVVTILRFVELRAIDRRRIANLNGQISFVNFKVTLRVDDFVVDTCTILEADIYHIDSIFIRIWASISRRTTILILSIAAAGFDGKVIGTLVELIAIDNRFARHAFLFTGERCGERPVVDGCVAVGLAAAAVDVDLASEDFDGAAILCSGIFIAACFTFVRQVIAFRSSFDVVNRLVIGFTDRCFIAARTRCGLCPAITRERAAAIVVVSYVAFVEGIRIFVDVMLFIILSGKGCLSGGRDIVIRQFLTVDFRHVVSGDINGRLYLEDVLVAIVRRSILVEAVRTIGVCMPLGVRAAVEVRAELIGIWRVRIDLPVAARASRDGFRCRRVIMEGTVRAASIDDNSIVGIRRCN</sequence>
<evidence type="ECO:0000313" key="3">
    <source>
        <dbReference type="Proteomes" id="UP000095546"/>
    </source>
</evidence>
<gene>
    <name evidence="2" type="ORF">ERS852385_02192</name>
</gene>
<evidence type="ECO:0000256" key="1">
    <source>
        <dbReference type="SAM" id="Phobius"/>
    </source>
</evidence>
<keyword evidence="3" id="KW-1185">Reference proteome</keyword>
<evidence type="ECO:0000313" key="2">
    <source>
        <dbReference type="EMBL" id="CUO13898.1"/>
    </source>
</evidence>
<keyword evidence="1" id="KW-1133">Transmembrane helix</keyword>
<keyword evidence="1" id="KW-0472">Membrane</keyword>
<keyword evidence="1" id="KW-0812">Transmembrane</keyword>